<dbReference type="RefSeq" id="WP_044234633.1">
    <property type="nucleotide sequence ID" value="NZ_ASRX01000001.1"/>
</dbReference>
<proteinExistence type="predicted"/>
<dbReference type="PROSITE" id="PS51257">
    <property type="entry name" value="PROKAR_LIPOPROTEIN"/>
    <property type="match status" value="1"/>
</dbReference>
<evidence type="ECO:0000313" key="3">
    <source>
        <dbReference type="Proteomes" id="UP000019678"/>
    </source>
</evidence>
<keyword evidence="3" id="KW-1185">Reference proteome</keyword>
<gene>
    <name evidence="2" type="ORF">CAP_0049</name>
</gene>
<accession>A0A017TJE9</accession>
<name>A0A017TJE9_9BACT</name>
<comment type="caution">
    <text evidence="2">The sequence shown here is derived from an EMBL/GenBank/DDBJ whole genome shotgun (WGS) entry which is preliminary data.</text>
</comment>
<feature type="signal peptide" evidence="1">
    <location>
        <begin position="1"/>
        <end position="21"/>
    </location>
</feature>
<sequence>MVHRLTKVAAPLFLLASAALGGCSTHYIPNTDVEDSEDNRKIVAFCEKYRRAVETKNIGGLLQLASPQYYEDGGNTDAADDLDYEGLRGYLSGKFQDARSIRYEIRYRRVTMAEDVVFVDYTFSASYRIPGPKGDEWRHKVDDNRLELVPYRDDFRIIAGM</sequence>
<feature type="chain" id="PRO_5001497097" evidence="1">
    <location>
        <begin position="22"/>
        <end position="161"/>
    </location>
</feature>
<organism evidence="2 3">
    <name type="scientific">Chondromyces apiculatus DSM 436</name>
    <dbReference type="NCBI Taxonomy" id="1192034"/>
    <lineage>
        <taxon>Bacteria</taxon>
        <taxon>Pseudomonadati</taxon>
        <taxon>Myxococcota</taxon>
        <taxon>Polyangia</taxon>
        <taxon>Polyangiales</taxon>
        <taxon>Polyangiaceae</taxon>
        <taxon>Chondromyces</taxon>
    </lineage>
</organism>
<dbReference type="InterPro" id="IPR032710">
    <property type="entry name" value="NTF2-like_dom_sf"/>
</dbReference>
<reference evidence="2 3" key="1">
    <citation type="submission" date="2013-05" db="EMBL/GenBank/DDBJ databases">
        <title>Genome assembly of Chondromyces apiculatus DSM 436.</title>
        <authorList>
            <person name="Sharma G."/>
            <person name="Khatri I."/>
            <person name="Kaur C."/>
            <person name="Mayilraj S."/>
            <person name="Subramanian S."/>
        </authorList>
    </citation>
    <scope>NUCLEOTIDE SEQUENCE [LARGE SCALE GENOMIC DNA]</scope>
    <source>
        <strain evidence="2 3">DSM 436</strain>
    </source>
</reference>
<dbReference type="STRING" id="1192034.CAP_0049"/>
<keyword evidence="1" id="KW-0732">Signal</keyword>
<evidence type="ECO:0000313" key="2">
    <source>
        <dbReference type="EMBL" id="EYF08965.1"/>
    </source>
</evidence>
<dbReference type="Proteomes" id="UP000019678">
    <property type="component" value="Unassembled WGS sequence"/>
</dbReference>
<dbReference type="eggNOG" id="ENOG5032N40">
    <property type="taxonomic scope" value="Bacteria"/>
</dbReference>
<protein>
    <submittedName>
        <fullName evidence="2">Uncharacterized protein</fullName>
    </submittedName>
</protein>
<dbReference type="AlphaFoldDB" id="A0A017TJE9"/>
<dbReference type="EMBL" id="ASRX01000001">
    <property type="protein sequence ID" value="EYF08965.1"/>
    <property type="molecule type" value="Genomic_DNA"/>
</dbReference>
<evidence type="ECO:0000256" key="1">
    <source>
        <dbReference type="SAM" id="SignalP"/>
    </source>
</evidence>
<dbReference type="OrthoDB" id="5514502at2"/>
<dbReference type="SUPFAM" id="SSF54427">
    <property type="entry name" value="NTF2-like"/>
    <property type="match status" value="1"/>
</dbReference>